<proteinExistence type="predicted"/>
<reference evidence="1" key="1">
    <citation type="journal article" date="2021" name="Proc. Natl. Acad. Sci. U.S.A.">
        <title>A Catalog of Tens of Thousands of Viruses from Human Metagenomes Reveals Hidden Associations with Chronic Diseases.</title>
        <authorList>
            <person name="Tisza M.J."/>
            <person name="Buck C.B."/>
        </authorList>
    </citation>
    <scope>NUCLEOTIDE SEQUENCE</scope>
    <source>
        <strain evidence="1">CtLeh52</strain>
    </source>
</reference>
<sequence>MAKTININLFNSNSIKAAVKALKDYENSLEYKCRLLAETLAEKGVEIARVQIADLDAIFNQELLRSIHAEYVGSVKGSGVWAVVAGTDHALFVEFGTGQMGAENPYPYDLPEGVTWKYNSGKTIRQALQDIEVHGSTYVKAGEYYWSYIGDDGKLHITKGMPSRPFMYLTAIELREIVSQTAKVVFGSG</sequence>
<protein>
    <submittedName>
        <fullName evidence="1">Tail component protein</fullName>
    </submittedName>
</protein>
<name>A0A8S5RXE0_9CAUD</name>
<accession>A0A8S5RXE0</accession>
<dbReference type="EMBL" id="BK032499">
    <property type="protein sequence ID" value="DAF43098.1"/>
    <property type="molecule type" value="Genomic_DNA"/>
</dbReference>
<evidence type="ECO:0000313" key="1">
    <source>
        <dbReference type="EMBL" id="DAF43098.1"/>
    </source>
</evidence>
<organism evidence="1">
    <name type="scientific">Siphoviridae sp. ctLeh52</name>
    <dbReference type="NCBI Taxonomy" id="2827849"/>
    <lineage>
        <taxon>Viruses</taxon>
        <taxon>Duplodnaviria</taxon>
        <taxon>Heunggongvirae</taxon>
        <taxon>Uroviricota</taxon>
        <taxon>Caudoviricetes</taxon>
    </lineage>
</organism>